<gene>
    <name evidence="1" type="ORF">HO173_004829</name>
</gene>
<protein>
    <submittedName>
        <fullName evidence="1">Uncharacterized protein</fullName>
    </submittedName>
</protein>
<proteinExistence type="predicted"/>
<dbReference type="AlphaFoldDB" id="A0A8H6L615"/>
<organism evidence="1 2">
    <name type="scientific">Letharia columbiana</name>
    <dbReference type="NCBI Taxonomy" id="112416"/>
    <lineage>
        <taxon>Eukaryota</taxon>
        <taxon>Fungi</taxon>
        <taxon>Dikarya</taxon>
        <taxon>Ascomycota</taxon>
        <taxon>Pezizomycotina</taxon>
        <taxon>Lecanoromycetes</taxon>
        <taxon>OSLEUM clade</taxon>
        <taxon>Lecanoromycetidae</taxon>
        <taxon>Lecanorales</taxon>
        <taxon>Lecanorineae</taxon>
        <taxon>Parmeliaceae</taxon>
        <taxon>Letharia</taxon>
    </lineage>
</organism>
<dbReference type="RefSeq" id="XP_037166283.1">
    <property type="nucleotide sequence ID" value="XM_037306748.1"/>
</dbReference>
<comment type="caution">
    <text evidence="1">The sequence shown here is derived from an EMBL/GenBank/DDBJ whole genome shotgun (WGS) entry which is preliminary data.</text>
</comment>
<dbReference type="Proteomes" id="UP000578531">
    <property type="component" value="Unassembled WGS sequence"/>
</dbReference>
<evidence type="ECO:0000313" key="1">
    <source>
        <dbReference type="EMBL" id="KAF6236951.1"/>
    </source>
</evidence>
<dbReference type="EMBL" id="JACCJC010000016">
    <property type="protein sequence ID" value="KAF6236951.1"/>
    <property type="molecule type" value="Genomic_DNA"/>
</dbReference>
<dbReference type="GeneID" id="59286493"/>
<keyword evidence="2" id="KW-1185">Reference proteome</keyword>
<accession>A0A8H6L615</accession>
<reference evidence="1 2" key="1">
    <citation type="journal article" date="2020" name="Genomics">
        <title>Complete, high-quality genomes from long-read metagenomic sequencing of two wolf lichen thalli reveals enigmatic genome architecture.</title>
        <authorList>
            <person name="McKenzie S.K."/>
            <person name="Walston R.F."/>
            <person name="Allen J.L."/>
        </authorList>
    </citation>
    <scope>NUCLEOTIDE SEQUENCE [LARGE SCALE GENOMIC DNA]</scope>
    <source>
        <strain evidence="1">WasteWater2</strain>
    </source>
</reference>
<name>A0A8H6L615_9LECA</name>
<evidence type="ECO:0000313" key="2">
    <source>
        <dbReference type="Proteomes" id="UP000578531"/>
    </source>
</evidence>
<sequence length="149" mass="16016">MCYCSGLLSTQAFKNVPVLSSFSTPCKGHLTEPCICASAFSVTPQRVSPYSLSLLVLHGMVVAKGFFLFSALLLTQPAAAAPQAHDHGCPDVDEQQLERRIVVSSTSSHASPTTSSPFIIPILTMMTIRAAPIRVSKQMQYVTSYSPIP</sequence>